<evidence type="ECO:0000256" key="1">
    <source>
        <dbReference type="ARBA" id="ARBA00022574"/>
    </source>
</evidence>
<dbReference type="InterPro" id="IPR001680">
    <property type="entry name" value="WD40_rpt"/>
</dbReference>
<dbReference type="SMART" id="SM00320">
    <property type="entry name" value="WD40"/>
    <property type="match status" value="5"/>
</dbReference>
<dbReference type="eggNOG" id="ENOG502T7PN">
    <property type="taxonomic scope" value="Eukaryota"/>
</dbReference>
<dbReference type="GeneID" id="7449598"/>
<dbReference type="InterPro" id="IPR020472">
    <property type="entry name" value="WD40_PAC1"/>
</dbReference>
<dbReference type="InterPro" id="IPR036322">
    <property type="entry name" value="WD40_repeat_dom_sf"/>
</dbReference>
<dbReference type="Proteomes" id="UP000001449">
    <property type="component" value="Chromosome 5"/>
</dbReference>
<dbReference type="PANTHER" id="PTHR44156">
    <property type="entry name" value="SUPERNUMERARY LIMBS, ISOFORM B-RELATED"/>
    <property type="match status" value="1"/>
</dbReference>
<feature type="repeat" description="WD" evidence="3">
    <location>
        <begin position="406"/>
        <end position="422"/>
    </location>
</feature>
<protein>
    <submittedName>
        <fullName evidence="5">Uncharacterized protein</fullName>
    </submittedName>
</protein>
<accession>B8C2I7</accession>
<feature type="compositionally biased region" description="Polar residues" evidence="4">
    <location>
        <begin position="542"/>
        <end position="560"/>
    </location>
</feature>
<feature type="repeat" description="WD" evidence="3">
    <location>
        <begin position="250"/>
        <end position="272"/>
    </location>
</feature>
<evidence type="ECO:0000313" key="6">
    <source>
        <dbReference type="Proteomes" id="UP000001449"/>
    </source>
</evidence>
<dbReference type="HOGENOM" id="CLU_448741_0_0_1"/>
<dbReference type="PROSITE" id="PS50294">
    <property type="entry name" value="WD_REPEATS_REGION"/>
    <property type="match status" value="1"/>
</dbReference>
<dbReference type="InterPro" id="IPR053299">
    <property type="entry name" value="ASTRA_WD_repeat"/>
</dbReference>
<dbReference type="InterPro" id="IPR019775">
    <property type="entry name" value="WD40_repeat_CS"/>
</dbReference>
<keyword evidence="6" id="KW-1185">Reference proteome</keyword>
<reference evidence="5 6" key="2">
    <citation type="journal article" date="2008" name="Nature">
        <title>The Phaeodactylum genome reveals the evolutionary history of diatom genomes.</title>
        <authorList>
            <person name="Bowler C."/>
            <person name="Allen A.E."/>
            <person name="Badger J.H."/>
            <person name="Grimwood J."/>
            <person name="Jabbari K."/>
            <person name="Kuo A."/>
            <person name="Maheswari U."/>
            <person name="Martens C."/>
            <person name="Maumus F."/>
            <person name="Otillar R.P."/>
            <person name="Rayko E."/>
            <person name="Salamov A."/>
            <person name="Vandepoele K."/>
            <person name="Beszteri B."/>
            <person name="Gruber A."/>
            <person name="Heijde M."/>
            <person name="Katinka M."/>
            <person name="Mock T."/>
            <person name="Valentin K."/>
            <person name="Verret F."/>
            <person name="Berges J.A."/>
            <person name="Brownlee C."/>
            <person name="Cadoret J.P."/>
            <person name="Chiovitti A."/>
            <person name="Choi C.J."/>
            <person name="Coesel S."/>
            <person name="De Martino A."/>
            <person name="Detter J.C."/>
            <person name="Durkin C."/>
            <person name="Falciatore A."/>
            <person name="Fournet J."/>
            <person name="Haruta M."/>
            <person name="Huysman M.J."/>
            <person name="Jenkins B.D."/>
            <person name="Jiroutova K."/>
            <person name="Jorgensen R.E."/>
            <person name="Joubert Y."/>
            <person name="Kaplan A."/>
            <person name="Kroger N."/>
            <person name="Kroth P.G."/>
            <person name="La Roche J."/>
            <person name="Lindquist E."/>
            <person name="Lommer M."/>
            <person name="Martin-Jezequel V."/>
            <person name="Lopez P.J."/>
            <person name="Lucas S."/>
            <person name="Mangogna M."/>
            <person name="McGinnis K."/>
            <person name="Medlin L.K."/>
            <person name="Montsant A."/>
            <person name="Oudot-Le Secq M.P."/>
            <person name="Napoli C."/>
            <person name="Obornik M."/>
            <person name="Parker M.S."/>
            <person name="Petit J.L."/>
            <person name="Porcel B.M."/>
            <person name="Poulsen N."/>
            <person name="Robison M."/>
            <person name="Rychlewski L."/>
            <person name="Rynearson T.A."/>
            <person name="Schmutz J."/>
            <person name="Shapiro H."/>
            <person name="Siaut M."/>
            <person name="Stanley M."/>
            <person name="Sussman M.R."/>
            <person name="Taylor A.R."/>
            <person name="Vardi A."/>
            <person name="von Dassow P."/>
            <person name="Vyverman W."/>
            <person name="Willis A."/>
            <person name="Wyrwicz L.S."/>
            <person name="Rokhsar D.S."/>
            <person name="Weissenbach J."/>
            <person name="Armbrust E.V."/>
            <person name="Green B.R."/>
            <person name="Van de Peer Y."/>
            <person name="Grigoriev I.V."/>
        </authorList>
    </citation>
    <scope>NUCLEOTIDE SEQUENCE [LARGE SCALE GENOMIC DNA]</scope>
    <source>
        <strain evidence="5 6">CCMP1335</strain>
    </source>
</reference>
<dbReference type="EMBL" id="CM000642">
    <property type="protein sequence ID" value="EED92392.1"/>
    <property type="molecule type" value="Genomic_DNA"/>
</dbReference>
<keyword evidence="1 3" id="KW-0853">WD repeat</keyword>
<evidence type="ECO:0000256" key="4">
    <source>
        <dbReference type="SAM" id="MobiDB-lite"/>
    </source>
</evidence>
<feature type="region of interest" description="Disordered" evidence="4">
    <location>
        <begin position="539"/>
        <end position="595"/>
    </location>
</feature>
<feature type="repeat" description="WD" evidence="3">
    <location>
        <begin position="147"/>
        <end position="170"/>
    </location>
</feature>
<dbReference type="InterPro" id="IPR015943">
    <property type="entry name" value="WD40/YVTN_repeat-like_dom_sf"/>
</dbReference>
<evidence type="ECO:0000313" key="5">
    <source>
        <dbReference type="EMBL" id="EED92392.1"/>
    </source>
</evidence>
<evidence type="ECO:0000256" key="2">
    <source>
        <dbReference type="ARBA" id="ARBA00022737"/>
    </source>
</evidence>
<dbReference type="InParanoid" id="B8C2I7"/>
<evidence type="ECO:0000256" key="3">
    <source>
        <dbReference type="PROSITE-ProRule" id="PRU00221"/>
    </source>
</evidence>
<dbReference type="PROSITE" id="PS50082">
    <property type="entry name" value="WD_REPEATS_2"/>
    <property type="match status" value="4"/>
</dbReference>
<dbReference type="AlphaFoldDB" id="B8C2I7"/>
<proteinExistence type="predicted"/>
<reference evidence="5 6" key="1">
    <citation type="journal article" date="2004" name="Science">
        <title>The genome of the diatom Thalassiosira pseudonana: ecology, evolution, and metabolism.</title>
        <authorList>
            <person name="Armbrust E.V."/>
            <person name="Berges J.A."/>
            <person name="Bowler C."/>
            <person name="Green B.R."/>
            <person name="Martinez D."/>
            <person name="Putnam N.H."/>
            <person name="Zhou S."/>
            <person name="Allen A.E."/>
            <person name="Apt K.E."/>
            <person name="Bechner M."/>
            <person name="Brzezinski M.A."/>
            <person name="Chaal B.K."/>
            <person name="Chiovitti A."/>
            <person name="Davis A.K."/>
            <person name="Demarest M.S."/>
            <person name="Detter J.C."/>
            <person name="Glavina T."/>
            <person name="Goodstein D."/>
            <person name="Hadi M.Z."/>
            <person name="Hellsten U."/>
            <person name="Hildebrand M."/>
            <person name="Jenkins B.D."/>
            <person name="Jurka J."/>
            <person name="Kapitonov V.V."/>
            <person name="Kroger N."/>
            <person name="Lau W.W."/>
            <person name="Lane T.W."/>
            <person name="Larimer F.W."/>
            <person name="Lippmeier J.C."/>
            <person name="Lucas S."/>
            <person name="Medina M."/>
            <person name="Montsant A."/>
            <person name="Obornik M."/>
            <person name="Parker M.S."/>
            <person name="Palenik B."/>
            <person name="Pazour G.J."/>
            <person name="Richardson P.M."/>
            <person name="Rynearson T.A."/>
            <person name="Saito M.A."/>
            <person name="Schwartz D.C."/>
            <person name="Thamatrakoln K."/>
            <person name="Valentin K."/>
            <person name="Vardi A."/>
            <person name="Wilkerson F.P."/>
            <person name="Rokhsar D.S."/>
        </authorList>
    </citation>
    <scope>NUCLEOTIDE SEQUENCE [LARGE SCALE GENOMIC DNA]</scope>
    <source>
        <strain evidence="5 6">CCMP1335</strain>
    </source>
</reference>
<gene>
    <name evidence="5" type="ORF">THAPSDRAFT_5297</name>
</gene>
<dbReference type="PaxDb" id="35128-Thaps5297"/>
<sequence>MEHDGGILCVTPLPSRINACSKYDGGYDGGQTHRFLTGGADGRVKLWEVFEPPIQSFDNNLPSLTPRLVRTYNGHRGYVHSIAFLGLFDPTVRRGSSMSAFGSDSDDEQSVGGASFKRLSNARSNASGSEIGYSGSLKGWGRRKRELFVTASRDNTLRIWELDSNNENSAYFDCCPEDNDHSKVGKASLVDPSSKGRKLRGHVFDSNASRGGVLCVCAVPSLTPDGNITMQCERTNQTSMSNGMISAGQFVSGGSDGRLVVWDVRSALHLDKVPKSGMYSTVQLQCLSAGNSAASFATGSSNGDTAKDTEQPSRFPITSVICNSDNQTIKTVALFAADGNGTVRRYSPMNEYCAGHTNNSIWWTHTGTFEGHSNSITAMTLLKSPHLAHILSDEDDAEASLSDRVGGLLVSGSIDGSINVWDAFDARTDSGKCDGLKGAALWEIELNGNELNDNGIGVTALASLEGGRLLAAGTIDGAVRMWDISSGLYEGAYNLGKTQVWSLGVVAQDEYDCGDDGTINTVGVLVCGDNRGRLRVLRKTSSRGQTQTPVDPSVSQASRSNYDHRRRSSASAAQSSQYRNTQTRRRNSEISWLQLQQRPGMPRLKEFSF</sequence>
<organism evidence="5 6">
    <name type="scientific">Thalassiosira pseudonana</name>
    <name type="common">Marine diatom</name>
    <name type="synonym">Cyclotella nana</name>
    <dbReference type="NCBI Taxonomy" id="35128"/>
    <lineage>
        <taxon>Eukaryota</taxon>
        <taxon>Sar</taxon>
        <taxon>Stramenopiles</taxon>
        <taxon>Ochrophyta</taxon>
        <taxon>Bacillariophyta</taxon>
        <taxon>Coscinodiscophyceae</taxon>
        <taxon>Thalassiosirophycidae</taxon>
        <taxon>Thalassiosirales</taxon>
        <taxon>Thalassiosiraceae</taxon>
        <taxon>Thalassiosira</taxon>
    </lineage>
</organism>
<keyword evidence="2" id="KW-0677">Repeat</keyword>
<dbReference type="PRINTS" id="PR00320">
    <property type="entry name" value="GPROTEINBRPT"/>
</dbReference>
<dbReference type="Pfam" id="PF00400">
    <property type="entry name" value="WD40"/>
    <property type="match status" value="2"/>
</dbReference>
<dbReference type="KEGG" id="tps:THAPSDRAFT_5297"/>
<feature type="repeat" description="WD" evidence="3">
    <location>
        <begin position="451"/>
        <end position="487"/>
    </location>
</feature>
<dbReference type="OMA" id="RINACSK"/>
<name>B8C2I7_THAPS</name>
<dbReference type="RefSeq" id="XP_002290640.1">
    <property type="nucleotide sequence ID" value="XM_002290604.1"/>
</dbReference>
<dbReference type="SUPFAM" id="SSF50978">
    <property type="entry name" value="WD40 repeat-like"/>
    <property type="match status" value="1"/>
</dbReference>
<dbReference type="PROSITE" id="PS00678">
    <property type="entry name" value="WD_REPEATS_1"/>
    <property type="match status" value="1"/>
</dbReference>
<dbReference type="Gene3D" id="2.130.10.10">
    <property type="entry name" value="YVTN repeat-like/Quinoprotein amine dehydrogenase"/>
    <property type="match status" value="2"/>
</dbReference>